<organism evidence="4 5">
    <name type="scientific">Capsicum annuum</name>
    <name type="common">Capsicum pepper</name>
    <dbReference type="NCBI Taxonomy" id="4072"/>
    <lineage>
        <taxon>Eukaryota</taxon>
        <taxon>Viridiplantae</taxon>
        <taxon>Streptophyta</taxon>
        <taxon>Embryophyta</taxon>
        <taxon>Tracheophyta</taxon>
        <taxon>Spermatophyta</taxon>
        <taxon>Magnoliopsida</taxon>
        <taxon>eudicotyledons</taxon>
        <taxon>Gunneridae</taxon>
        <taxon>Pentapetalae</taxon>
        <taxon>asterids</taxon>
        <taxon>lamiids</taxon>
        <taxon>Solanales</taxon>
        <taxon>Solanaceae</taxon>
        <taxon>Solanoideae</taxon>
        <taxon>Capsiceae</taxon>
        <taxon>Capsicum</taxon>
    </lineage>
</organism>
<dbReference type="Proteomes" id="UP000222542">
    <property type="component" value="Unassembled WGS sequence"/>
</dbReference>
<dbReference type="PANTHER" id="PTHR21497:SF50">
    <property type="entry name" value="E3 UBIQUITIN-PROTEIN LIGASE"/>
    <property type="match status" value="1"/>
</dbReference>
<keyword evidence="1" id="KW-0833">Ubl conjugation pathway</keyword>
<keyword evidence="1" id="KW-0808">Transferase</keyword>
<reference evidence="4 5" key="2">
    <citation type="journal article" date="2017" name="Genome Biol.">
        <title>New reference genome sequences of hot pepper reveal the massive evolution of plant disease-resistance genes by retroduplication.</title>
        <authorList>
            <person name="Kim S."/>
            <person name="Park J."/>
            <person name="Yeom S.I."/>
            <person name="Kim Y.M."/>
            <person name="Seo E."/>
            <person name="Kim K.T."/>
            <person name="Kim M.S."/>
            <person name="Lee J.M."/>
            <person name="Cheong K."/>
            <person name="Shin H.S."/>
            <person name="Kim S.B."/>
            <person name="Han K."/>
            <person name="Lee J."/>
            <person name="Park M."/>
            <person name="Lee H.A."/>
            <person name="Lee H.Y."/>
            <person name="Lee Y."/>
            <person name="Oh S."/>
            <person name="Lee J.H."/>
            <person name="Choi E."/>
            <person name="Choi E."/>
            <person name="Lee S.E."/>
            <person name="Jeon J."/>
            <person name="Kim H."/>
            <person name="Choi G."/>
            <person name="Song H."/>
            <person name="Lee J."/>
            <person name="Lee S.C."/>
            <person name="Kwon J.K."/>
            <person name="Lee H.Y."/>
            <person name="Koo N."/>
            <person name="Hong Y."/>
            <person name="Kim R.W."/>
            <person name="Kang W.H."/>
            <person name="Huh J.H."/>
            <person name="Kang B.C."/>
            <person name="Yang T.J."/>
            <person name="Lee Y.H."/>
            <person name="Bennetzen J.L."/>
            <person name="Choi D."/>
        </authorList>
    </citation>
    <scope>NUCLEOTIDE SEQUENCE [LARGE SCALE GENOMIC DNA]</scope>
    <source>
        <strain evidence="5">cv. CM334</strain>
    </source>
</reference>
<dbReference type="GO" id="GO:0008270">
    <property type="term" value="F:zinc ion binding"/>
    <property type="evidence" value="ECO:0007669"/>
    <property type="project" value="UniProtKB-UniRule"/>
</dbReference>
<dbReference type="GO" id="GO:0061630">
    <property type="term" value="F:ubiquitin protein ligase activity"/>
    <property type="evidence" value="ECO:0007669"/>
    <property type="project" value="UniProtKB-UniRule"/>
</dbReference>
<dbReference type="GO" id="GO:0071596">
    <property type="term" value="P:ubiquitin-dependent protein catabolic process via the N-end rule pathway"/>
    <property type="evidence" value="ECO:0007669"/>
    <property type="project" value="UniProtKB-UniRule"/>
</dbReference>
<comment type="catalytic activity">
    <reaction evidence="1">
        <text>S-ubiquitinyl-[E2 ubiquitin-conjugating enzyme]-L-cysteine + [acceptor protein]-L-lysine = [E2 ubiquitin-conjugating enzyme]-L-cysteine + N(6)-ubiquitinyl-[acceptor protein]-L-lysine.</text>
        <dbReference type="EC" id="2.3.2.27"/>
    </reaction>
</comment>
<proteinExistence type="inferred from homology"/>
<keyword evidence="1" id="KW-0863">Zinc-finger</keyword>
<protein>
    <recommendedName>
        <fullName evidence="1">E3 ubiquitin-protein ligase</fullName>
        <ecNumber evidence="1">2.3.2.27</ecNumber>
    </recommendedName>
</protein>
<reference evidence="4 5" key="1">
    <citation type="journal article" date="2014" name="Nat. Genet.">
        <title>Genome sequence of the hot pepper provides insights into the evolution of pungency in Capsicum species.</title>
        <authorList>
            <person name="Kim S."/>
            <person name="Park M."/>
            <person name="Yeom S.I."/>
            <person name="Kim Y.M."/>
            <person name="Lee J.M."/>
            <person name="Lee H.A."/>
            <person name="Seo E."/>
            <person name="Choi J."/>
            <person name="Cheong K."/>
            <person name="Kim K.T."/>
            <person name="Jung K."/>
            <person name="Lee G.W."/>
            <person name="Oh S.K."/>
            <person name="Bae C."/>
            <person name="Kim S.B."/>
            <person name="Lee H.Y."/>
            <person name="Kim S.Y."/>
            <person name="Kim M.S."/>
            <person name="Kang B.C."/>
            <person name="Jo Y.D."/>
            <person name="Yang H.B."/>
            <person name="Jeong H.J."/>
            <person name="Kang W.H."/>
            <person name="Kwon J.K."/>
            <person name="Shin C."/>
            <person name="Lim J.Y."/>
            <person name="Park J.H."/>
            <person name="Huh J.H."/>
            <person name="Kim J.S."/>
            <person name="Kim B.D."/>
            <person name="Cohen O."/>
            <person name="Paran I."/>
            <person name="Suh M.C."/>
            <person name="Lee S.B."/>
            <person name="Kim Y.K."/>
            <person name="Shin Y."/>
            <person name="Noh S.J."/>
            <person name="Park J."/>
            <person name="Seo Y.S."/>
            <person name="Kwon S.Y."/>
            <person name="Kim H.A."/>
            <person name="Park J.M."/>
            <person name="Kim H.J."/>
            <person name="Choi S.B."/>
            <person name="Bosland P.W."/>
            <person name="Reeves G."/>
            <person name="Jo S.H."/>
            <person name="Lee B.W."/>
            <person name="Cho H.T."/>
            <person name="Choi H.S."/>
            <person name="Lee M.S."/>
            <person name="Yu Y."/>
            <person name="Do Choi Y."/>
            <person name="Park B.S."/>
            <person name="van Deynze A."/>
            <person name="Ashrafi H."/>
            <person name="Hill T."/>
            <person name="Kim W.T."/>
            <person name="Pai H.S."/>
            <person name="Ahn H.K."/>
            <person name="Yeam I."/>
            <person name="Giovannoni J.J."/>
            <person name="Rose J.K."/>
            <person name="Sorensen I."/>
            <person name="Lee S.J."/>
            <person name="Kim R.W."/>
            <person name="Choi I.Y."/>
            <person name="Choi B.S."/>
            <person name="Lim J.S."/>
            <person name="Lee Y.H."/>
            <person name="Choi D."/>
        </authorList>
    </citation>
    <scope>NUCLEOTIDE SEQUENCE [LARGE SCALE GENOMIC DNA]</scope>
    <source>
        <strain evidence="5">cv. CM334</strain>
    </source>
</reference>
<comment type="similarity">
    <text evidence="1">Belongs to the E3 ubiquitin-protein ligase UBR1-like family.</text>
</comment>
<dbReference type="InterPro" id="IPR036390">
    <property type="entry name" value="WH_DNA-bd_sf"/>
</dbReference>
<evidence type="ECO:0000256" key="1">
    <source>
        <dbReference type="RuleBase" id="RU366018"/>
    </source>
</evidence>
<feature type="compositionally biased region" description="Basic and acidic residues" evidence="2">
    <location>
        <begin position="336"/>
        <end position="346"/>
    </location>
</feature>
<evidence type="ECO:0000313" key="5">
    <source>
        <dbReference type="Proteomes" id="UP000222542"/>
    </source>
</evidence>
<dbReference type="InterPro" id="IPR039164">
    <property type="entry name" value="UBR1-like"/>
</dbReference>
<dbReference type="InterPro" id="IPR042065">
    <property type="entry name" value="E3_ELL-like"/>
</dbReference>
<comment type="function">
    <text evidence="1">Ubiquitin ligase protein which is a component of the N-end rule pathway. Recognizes and binds to proteins bearing specific N-terminal residues that are destabilizing according to the N-end rule, leading to their ubiquitination and subsequent degradation.</text>
</comment>
<accession>A0A2G2YR62</accession>
<dbReference type="EC" id="2.3.2.27" evidence="1"/>
<feature type="compositionally biased region" description="Polar residues" evidence="2">
    <location>
        <begin position="314"/>
        <end position="325"/>
    </location>
</feature>
<dbReference type="Pfam" id="PF22960">
    <property type="entry name" value="WHD_UBR1"/>
    <property type="match status" value="1"/>
</dbReference>
<evidence type="ECO:0000256" key="2">
    <source>
        <dbReference type="SAM" id="MobiDB-lite"/>
    </source>
</evidence>
<feature type="domain" description="E3 ubiquitin-protein ligase UBR1-like winged-helix" evidence="3">
    <location>
        <begin position="23"/>
        <end position="114"/>
    </location>
</feature>
<feature type="region of interest" description="Disordered" evidence="2">
    <location>
        <begin position="287"/>
        <end position="346"/>
    </location>
</feature>
<evidence type="ECO:0000259" key="3">
    <source>
        <dbReference type="Pfam" id="PF22960"/>
    </source>
</evidence>
<dbReference type="EMBL" id="AYRZ02000009">
    <property type="protein sequence ID" value="PHT72194.1"/>
    <property type="molecule type" value="Genomic_DNA"/>
</dbReference>
<dbReference type="UniPathway" id="UPA00143"/>
<dbReference type="InterPro" id="IPR055194">
    <property type="entry name" value="UBR1-like_WH"/>
</dbReference>
<comment type="pathway">
    <text evidence="1">Protein modification; protein ubiquitination.</text>
</comment>
<dbReference type="GO" id="GO:0016567">
    <property type="term" value="P:protein ubiquitination"/>
    <property type="evidence" value="ECO:0007669"/>
    <property type="project" value="UniProtKB-UniRule"/>
</dbReference>
<comment type="caution">
    <text evidence="4">The sequence shown here is derived from an EMBL/GenBank/DDBJ whole genome shotgun (WGS) entry which is preliminary data.</text>
</comment>
<keyword evidence="5" id="KW-1185">Reference proteome</keyword>
<evidence type="ECO:0000313" key="4">
    <source>
        <dbReference type="EMBL" id="PHT72194.1"/>
    </source>
</evidence>
<dbReference type="AlphaFoldDB" id="A0A2G2YR62"/>
<keyword evidence="1" id="KW-0479">Metal-binding</keyword>
<dbReference type="STRING" id="4072.A0A2G2YR62"/>
<sequence length="369" mass="41519">MLTLIIQIVKERRFSGLSPSECLQRELVHKLSTGDATRSQLVKSLPREFSKIDKLQQVLDRIAAYSNPSGMNQGTYKLRTPYWKELDLYHPRWNSKELQVAEERYMQFCNASALTSQLPKWTKIYPPLGGIAKIATCKTVLQIVRAVVFYAVFSDKSNASCAPDDVLLTALHLLYLALDICYMHRGSGDCSCYGDDVIPILALASEELSLSKYGDQSLLSLLVLLMRKYRKENDFVEAGIFDLSSLIGSLLEKFAELQYECKIKLQDLAPDVVNQLAQSVSTGDTNNLEFVPDSDKRKAKARERQAAKMGKMRAQQSEFLKSIDSSAEAGAGDSNLGKERSDPDVRCNYEEATQGMIDLSRRLDMRIMR</sequence>
<gene>
    <name evidence="4" type="ORF">T459_22979</name>
</gene>
<dbReference type="PANTHER" id="PTHR21497">
    <property type="entry name" value="UBIQUITIN LIGASE E3 ALPHA-RELATED"/>
    <property type="match status" value="1"/>
</dbReference>
<name>A0A2G2YR62_CAPAN</name>
<dbReference type="Gene3D" id="1.10.10.2670">
    <property type="entry name" value="E3 ubiquitin-protein ligase"/>
    <property type="match status" value="1"/>
</dbReference>
<dbReference type="Gramene" id="PHT72194">
    <property type="protein sequence ID" value="PHT72194"/>
    <property type="gene ID" value="T459_22979"/>
</dbReference>
<keyword evidence="1" id="KW-0862">Zinc</keyword>
<dbReference type="SUPFAM" id="SSF46785">
    <property type="entry name" value="Winged helix' DNA-binding domain"/>
    <property type="match status" value="1"/>
</dbReference>